<organism evidence="4 5">
    <name type="scientific">Moorella mulderi DSM 14980</name>
    <dbReference type="NCBI Taxonomy" id="1122241"/>
    <lineage>
        <taxon>Bacteria</taxon>
        <taxon>Bacillati</taxon>
        <taxon>Bacillota</taxon>
        <taxon>Clostridia</taxon>
        <taxon>Neomoorellales</taxon>
        <taxon>Neomoorellaceae</taxon>
        <taxon>Neomoorella</taxon>
    </lineage>
</organism>
<evidence type="ECO:0000313" key="5">
    <source>
        <dbReference type="Proteomes" id="UP000075670"/>
    </source>
</evidence>
<keyword evidence="2" id="KW-1133">Transmembrane helix</keyword>
<dbReference type="AlphaFoldDB" id="A0A151AUT6"/>
<dbReference type="InterPro" id="IPR011055">
    <property type="entry name" value="Dup_hybrid_motif"/>
</dbReference>
<dbReference type="PANTHER" id="PTHR21666">
    <property type="entry name" value="PEPTIDASE-RELATED"/>
    <property type="match status" value="1"/>
</dbReference>
<dbReference type="SUPFAM" id="SSF51261">
    <property type="entry name" value="Duplicated hybrid motif"/>
    <property type="match status" value="1"/>
</dbReference>
<keyword evidence="2" id="KW-0472">Membrane</keyword>
<gene>
    <name evidence="4" type="primary">mepM_4</name>
    <name evidence="4" type="ORF">MOMUL_24030</name>
</gene>
<keyword evidence="1" id="KW-0732">Signal</keyword>
<feature type="domain" description="M23ase beta-sheet core" evidence="3">
    <location>
        <begin position="219"/>
        <end position="312"/>
    </location>
</feature>
<dbReference type="CDD" id="cd12797">
    <property type="entry name" value="M23_peptidase"/>
    <property type="match status" value="1"/>
</dbReference>
<dbReference type="FunFam" id="2.70.70.10:FF:000006">
    <property type="entry name" value="M23 family peptidase"/>
    <property type="match status" value="1"/>
</dbReference>
<dbReference type="EC" id="3.4.24.-" evidence="4"/>
<keyword evidence="2" id="KW-0812">Transmembrane</keyword>
<dbReference type="Gene3D" id="2.70.70.10">
    <property type="entry name" value="Glucose Permease (Domain IIA)"/>
    <property type="match status" value="1"/>
</dbReference>
<dbReference type="GO" id="GO:0004222">
    <property type="term" value="F:metalloendopeptidase activity"/>
    <property type="evidence" value="ECO:0007669"/>
    <property type="project" value="TreeGrafter"/>
</dbReference>
<dbReference type="InterPro" id="IPR016047">
    <property type="entry name" value="M23ase_b-sheet_dom"/>
</dbReference>
<comment type="caution">
    <text evidence="4">The sequence shown here is derived from an EMBL/GenBank/DDBJ whole genome shotgun (WGS) entry which is preliminary data.</text>
</comment>
<keyword evidence="4" id="KW-0378">Hydrolase</keyword>
<evidence type="ECO:0000256" key="1">
    <source>
        <dbReference type="ARBA" id="ARBA00022729"/>
    </source>
</evidence>
<dbReference type="InterPro" id="IPR050570">
    <property type="entry name" value="Cell_wall_metabolism_enzyme"/>
</dbReference>
<protein>
    <submittedName>
        <fullName evidence="4">Murein DD-endopeptidase MepM</fullName>
        <ecNumber evidence="4">3.4.24.-</ecNumber>
    </submittedName>
</protein>
<dbReference type="EMBL" id="LTBC01000012">
    <property type="protein sequence ID" value="KYH31332.1"/>
    <property type="molecule type" value="Genomic_DNA"/>
</dbReference>
<feature type="transmembrane region" description="Helical" evidence="2">
    <location>
        <begin position="25"/>
        <end position="44"/>
    </location>
</feature>
<dbReference type="Pfam" id="PF01551">
    <property type="entry name" value="Peptidase_M23"/>
    <property type="match status" value="1"/>
</dbReference>
<accession>A0A151AUT6</accession>
<dbReference type="PANTHER" id="PTHR21666:SF289">
    <property type="entry name" value="L-ALA--D-GLU ENDOPEPTIDASE"/>
    <property type="match status" value="1"/>
</dbReference>
<dbReference type="PATRIC" id="fig|1122241.3.peg.2558"/>
<dbReference type="RefSeq" id="WP_236713102.1">
    <property type="nucleotide sequence ID" value="NZ_LTBC01000012.1"/>
</dbReference>
<reference evidence="4 5" key="1">
    <citation type="submission" date="2016-02" db="EMBL/GenBank/DDBJ databases">
        <title>Genome sequence of Moorella mulderi DSM 14980.</title>
        <authorList>
            <person name="Poehlein A."/>
            <person name="Daniel R."/>
        </authorList>
    </citation>
    <scope>NUCLEOTIDE SEQUENCE [LARGE SCALE GENOMIC DNA]</scope>
    <source>
        <strain evidence="4 5">DSM 14980</strain>
    </source>
</reference>
<evidence type="ECO:0000256" key="2">
    <source>
        <dbReference type="SAM" id="Phobius"/>
    </source>
</evidence>
<evidence type="ECO:0000259" key="3">
    <source>
        <dbReference type="Pfam" id="PF01551"/>
    </source>
</evidence>
<name>A0A151AUT6_9FIRM</name>
<evidence type="ECO:0000313" key="4">
    <source>
        <dbReference type="EMBL" id="KYH31332.1"/>
    </source>
</evidence>
<proteinExistence type="predicted"/>
<sequence>MMASPAGLVVRVVLAFLPEKPEKALMWVLAILFAPVALLLFFFAGPITIWERVPIVTPSQAQMYVDAAKKVSDSTKSPCDPGVTVDWQPLLAIDAVRLDQDFRKANPGRAEELARMFIEESGSCEVCDGGDPPSCTSYPTYRLRSLDEVLDDLRFNVKQREKVKNILQVDLSFLLGTEPGVPDGWTPVEGNVKWPTPGINAITSPFGYRIDPVNGNSSFHTGVDIAAPMGTPVHAAADGVVVVAGWMGNFGYAVYIEHGDMVTIYAHLSQIAVQRGQQVRAGDVIAYSGSTGKSTGPHLHFEVRVHGQPVNPINYFK</sequence>
<keyword evidence="5" id="KW-1185">Reference proteome</keyword>
<dbReference type="Proteomes" id="UP000075670">
    <property type="component" value="Unassembled WGS sequence"/>
</dbReference>